<dbReference type="EMBL" id="JAINDJ010000005">
    <property type="protein sequence ID" value="KAG9447120.1"/>
    <property type="molecule type" value="Genomic_DNA"/>
</dbReference>
<accession>A0AAV7EE64</accession>
<evidence type="ECO:0000313" key="3">
    <source>
        <dbReference type="Proteomes" id="UP000825729"/>
    </source>
</evidence>
<feature type="region of interest" description="Disordered" evidence="1">
    <location>
        <begin position="49"/>
        <end position="73"/>
    </location>
</feature>
<sequence length="122" mass="13281">MVGGAGVCVPGYLTSIPKLCSVNCRWWRGLKVLIEPISAEERRVHDCHKDGRKLKRSPLKKSSGHLGRPHASDVHNLGYVTISRGSLDDGKLTDVQPEIIHSATSSRKHGGGRCCCGNRNRG</sequence>
<gene>
    <name evidence="2" type="ORF">H6P81_013248</name>
</gene>
<keyword evidence="3" id="KW-1185">Reference proteome</keyword>
<evidence type="ECO:0000256" key="1">
    <source>
        <dbReference type="SAM" id="MobiDB-lite"/>
    </source>
</evidence>
<proteinExistence type="predicted"/>
<feature type="compositionally biased region" description="Cys residues" evidence="1">
    <location>
        <begin position="113"/>
        <end position="122"/>
    </location>
</feature>
<feature type="compositionally biased region" description="Basic residues" evidence="1">
    <location>
        <begin position="50"/>
        <end position="63"/>
    </location>
</feature>
<organism evidence="2 3">
    <name type="scientific">Aristolochia fimbriata</name>
    <name type="common">White veined hardy Dutchman's pipe vine</name>
    <dbReference type="NCBI Taxonomy" id="158543"/>
    <lineage>
        <taxon>Eukaryota</taxon>
        <taxon>Viridiplantae</taxon>
        <taxon>Streptophyta</taxon>
        <taxon>Embryophyta</taxon>
        <taxon>Tracheophyta</taxon>
        <taxon>Spermatophyta</taxon>
        <taxon>Magnoliopsida</taxon>
        <taxon>Magnoliidae</taxon>
        <taxon>Piperales</taxon>
        <taxon>Aristolochiaceae</taxon>
        <taxon>Aristolochia</taxon>
    </lineage>
</organism>
<dbReference type="AlphaFoldDB" id="A0AAV7EE64"/>
<evidence type="ECO:0000313" key="2">
    <source>
        <dbReference type="EMBL" id="KAG9447120.1"/>
    </source>
</evidence>
<comment type="caution">
    <text evidence="2">The sequence shown here is derived from an EMBL/GenBank/DDBJ whole genome shotgun (WGS) entry which is preliminary data.</text>
</comment>
<name>A0AAV7EE64_ARIFI</name>
<dbReference type="Proteomes" id="UP000825729">
    <property type="component" value="Unassembled WGS sequence"/>
</dbReference>
<reference evidence="2 3" key="1">
    <citation type="submission" date="2021-07" db="EMBL/GenBank/DDBJ databases">
        <title>The Aristolochia fimbriata genome: insights into angiosperm evolution, floral development and chemical biosynthesis.</title>
        <authorList>
            <person name="Jiao Y."/>
        </authorList>
    </citation>
    <scope>NUCLEOTIDE SEQUENCE [LARGE SCALE GENOMIC DNA]</scope>
    <source>
        <strain evidence="2">IBCAS-2021</strain>
        <tissue evidence="2">Leaf</tissue>
    </source>
</reference>
<protein>
    <submittedName>
        <fullName evidence="2">Uncharacterized protein</fullName>
    </submittedName>
</protein>
<feature type="region of interest" description="Disordered" evidence="1">
    <location>
        <begin position="103"/>
        <end position="122"/>
    </location>
</feature>